<evidence type="ECO:0000313" key="5">
    <source>
        <dbReference type="Proteomes" id="UP000011087"/>
    </source>
</evidence>
<accession>L1IHG2</accession>
<dbReference type="InterPro" id="IPR036869">
    <property type="entry name" value="J_dom_sf"/>
</dbReference>
<evidence type="ECO:0000259" key="2">
    <source>
        <dbReference type="PROSITE" id="PS50076"/>
    </source>
</evidence>
<dbReference type="EMBL" id="JH993092">
    <property type="protein sequence ID" value="EKX35344.1"/>
    <property type="molecule type" value="Genomic_DNA"/>
</dbReference>
<dbReference type="SMART" id="SM00271">
    <property type="entry name" value="DnaJ"/>
    <property type="match status" value="1"/>
</dbReference>
<dbReference type="AlphaFoldDB" id="L1IHG2"/>
<organism evidence="3">
    <name type="scientific">Guillardia theta (strain CCMP2712)</name>
    <name type="common">Cryptophyte</name>
    <dbReference type="NCBI Taxonomy" id="905079"/>
    <lineage>
        <taxon>Eukaryota</taxon>
        <taxon>Cryptophyceae</taxon>
        <taxon>Pyrenomonadales</taxon>
        <taxon>Geminigeraceae</taxon>
        <taxon>Guillardia</taxon>
    </lineage>
</organism>
<keyword evidence="1" id="KW-0143">Chaperone</keyword>
<reference evidence="5" key="2">
    <citation type="submission" date="2012-11" db="EMBL/GenBank/DDBJ databases">
        <authorList>
            <person name="Kuo A."/>
            <person name="Curtis B.A."/>
            <person name="Tanifuji G."/>
            <person name="Burki F."/>
            <person name="Gruber A."/>
            <person name="Irimia M."/>
            <person name="Maruyama S."/>
            <person name="Arias M.C."/>
            <person name="Ball S.G."/>
            <person name="Gile G.H."/>
            <person name="Hirakawa Y."/>
            <person name="Hopkins J.F."/>
            <person name="Rensing S.A."/>
            <person name="Schmutz J."/>
            <person name="Symeonidi A."/>
            <person name="Elias M."/>
            <person name="Eveleigh R.J."/>
            <person name="Herman E.K."/>
            <person name="Klute M.J."/>
            <person name="Nakayama T."/>
            <person name="Obornik M."/>
            <person name="Reyes-Prieto A."/>
            <person name="Armbrust E.V."/>
            <person name="Aves S.J."/>
            <person name="Beiko R.G."/>
            <person name="Coutinho P."/>
            <person name="Dacks J.B."/>
            <person name="Durnford D.G."/>
            <person name="Fast N.M."/>
            <person name="Green B.R."/>
            <person name="Grisdale C."/>
            <person name="Hempe F."/>
            <person name="Henrissat B."/>
            <person name="Hoppner M.P."/>
            <person name="Ishida K.-I."/>
            <person name="Kim E."/>
            <person name="Koreny L."/>
            <person name="Kroth P.G."/>
            <person name="Liu Y."/>
            <person name="Malik S.-B."/>
            <person name="Maier U.G."/>
            <person name="McRose D."/>
            <person name="Mock T."/>
            <person name="Neilson J.A."/>
            <person name="Onodera N.T."/>
            <person name="Poole A.M."/>
            <person name="Pritham E.J."/>
            <person name="Richards T.A."/>
            <person name="Rocap G."/>
            <person name="Roy S.W."/>
            <person name="Sarai C."/>
            <person name="Schaack S."/>
            <person name="Shirato S."/>
            <person name="Slamovits C.H."/>
            <person name="Spencer D.F."/>
            <person name="Suzuki S."/>
            <person name="Worden A.Z."/>
            <person name="Zauner S."/>
            <person name="Barry K."/>
            <person name="Bell C."/>
            <person name="Bharti A.K."/>
            <person name="Crow J.A."/>
            <person name="Grimwood J."/>
            <person name="Kramer R."/>
            <person name="Lindquist E."/>
            <person name="Lucas S."/>
            <person name="Salamov A."/>
            <person name="McFadden G.I."/>
            <person name="Lane C.E."/>
            <person name="Keeling P.J."/>
            <person name="Gray M.W."/>
            <person name="Grigoriev I.V."/>
            <person name="Archibald J.M."/>
        </authorList>
    </citation>
    <scope>NUCLEOTIDE SEQUENCE</scope>
    <source>
        <strain evidence="5">CCMP2712</strain>
    </source>
</reference>
<dbReference type="InterPro" id="IPR051938">
    <property type="entry name" value="Apopto_cytoskel_mod"/>
</dbReference>
<dbReference type="OrthoDB" id="10250354at2759"/>
<feature type="domain" description="J" evidence="2">
    <location>
        <begin position="14"/>
        <end position="79"/>
    </location>
</feature>
<dbReference type="GeneID" id="17292066"/>
<dbReference type="Proteomes" id="UP000011087">
    <property type="component" value="Unassembled WGS sequence"/>
</dbReference>
<dbReference type="KEGG" id="gtt:GUITHDRAFT_118468"/>
<sequence>MLRMQEKKRLVSSDPYKVLGVNRNADASEIRNAYDTLVNLYHPDVAGDDLAAAQKFSEISNAYEVIGDEKLRRSYDKAWLEARTARSTDATRYSERENRAQTLTILIAGFIAGAPVRSSCGICYN</sequence>
<proteinExistence type="predicted"/>
<evidence type="ECO:0000256" key="1">
    <source>
        <dbReference type="ARBA" id="ARBA00023186"/>
    </source>
</evidence>
<evidence type="ECO:0000313" key="4">
    <source>
        <dbReference type="EnsemblProtists" id="EKX35344"/>
    </source>
</evidence>
<gene>
    <name evidence="3" type="ORF">GUITHDRAFT_118468</name>
</gene>
<dbReference type="PROSITE" id="PS50076">
    <property type="entry name" value="DNAJ_2"/>
    <property type="match status" value="1"/>
</dbReference>
<dbReference type="HOGENOM" id="CLU_1996933_0_0_1"/>
<name>L1IHG2_GUITC</name>
<dbReference type="Pfam" id="PF00226">
    <property type="entry name" value="DnaJ"/>
    <property type="match status" value="1"/>
</dbReference>
<dbReference type="CDD" id="cd06257">
    <property type="entry name" value="DnaJ"/>
    <property type="match status" value="1"/>
</dbReference>
<dbReference type="PANTHER" id="PTHR44145">
    <property type="entry name" value="DNAJ HOMOLOG SUBFAMILY A MEMBER 3, MITOCHONDRIAL"/>
    <property type="match status" value="1"/>
</dbReference>
<reference evidence="3 5" key="1">
    <citation type="journal article" date="2012" name="Nature">
        <title>Algal genomes reveal evolutionary mosaicism and the fate of nucleomorphs.</title>
        <authorList>
            <consortium name="DOE Joint Genome Institute"/>
            <person name="Curtis B.A."/>
            <person name="Tanifuji G."/>
            <person name="Burki F."/>
            <person name="Gruber A."/>
            <person name="Irimia M."/>
            <person name="Maruyama S."/>
            <person name="Arias M.C."/>
            <person name="Ball S.G."/>
            <person name="Gile G.H."/>
            <person name="Hirakawa Y."/>
            <person name="Hopkins J.F."/>
            <person name="Kuo A."/>
            <person name="Rensing S.A."/>
            <person name="Schmutz J."/>
            <person name="Symeonidi A."/>
            <person name="Elias M."/>
            <person name="Eveleigh R.J."/>
            <person name="Herman E.K."/>
            <person name="Klute M.J."/>
            <person name="Nakayama T."/>
            <person name="Obornik M."/>
            <person name="Reyes-Prieto A."/>
            <person name="Armbrust E.V."/>
            <person name="Aves S.J."/>
            <person name="Beiko R.G."/>
            <person name="Coutinho P."/>
            <person name="Dacks J.B."/>
            <person name="Durnford D.G."/>
            <person name="Fast N.M."/>
            <person name="Green B.R."/>
            <person name="Grisdale C.J."/>
            <person name="Hempel F."/>
            <person name="Henrissat B."/>
            <person name="Hoppner M.P."/>
            <person name="Ishida K."/>
            <person name="Kim E."/>
            <person name="Koreny L."/>
            <person name="Kroth P.G."/>
            <person name="Liu Y."/>
            <person name="Malik S.B."/>
            <person name="Maier U.G."/>
            <person name="McRose D."/>
            <person name="Mock T."/>
            <person name="Neilson J.A."/>
            <person name="Onodera N.T."/>
            <person name="Poole A.M."/>
            <person name="Pritham E.J."/>
            <person name="Richards T.A."/>
            <person name="Rocap G."/>
            <person name="Roy S.W."/>
            <person name="Sarai C."/>
            <person name="Schaack S."/>
            <person name="Shirato S."/>
            <person name="Slamovits C.H."/>
            <person name="Spencer D.F."/>
            <person name="Suzuki S."/>
            <person name="Worden A.Z."/>
            <person name="Zauner S."/>
            <person name="Barry K."/>
            <person name="Bell C."/>
            <person name="Bharti A.K."/>
            <person name="Crow J.A."/>
            <person name="Grimwood J."/>
            <person name="Kramer R."/>
            <person name="Lindquist E."/>
            <person name="Lucas S."/>
            <person name="Salamov A."/>
            <person name="McFadden G.I."/>
            <person name="Lane C.E."/>
            <person name="Keeling P.J."/>
            <person name="Gray M.W."/>
            <person name="Grigoriev I.V."/>
            <person name="Archibald J.M."/>
        </authorList>
    </citation>
    <scope>NUCLEOTIDE SEQUENCE</scope>
    <source>
        <strain evidence="3 5">CCMP2712</strain>
    </source>
</reference>
<dbReference type="EnsemblProtists" id="EKX35344">
    <property type="protein sequence ID" value="EKX35344"/>
    <property type="gene ID" value="GUITHDRAFT_118468"/>
</dbReference>
<keyword evidence="5" id="KW-1185">Reference proteome</keyword>
<reference evidence="4" key="3">
    <citation type="submission" date="2016-03" db="UniProtKB">
        <authorList>
            <consortium name="EnsemblProtists"/>
        </authorList>
    </citation>
    <scope>IDENTIFICATION</scope>
</reference>
<dbReference type="RefSeq" id="XP_005822324.1">
    <property type="nucleotide sequence ID" value="XM_005822267.1"/>
</dbReference>
<dbReference type="SUPFAM" id="SSF46565">
    <property type="entry name" value="Chaperone J-domain"/>
    <property type="match status" value="1"/>
</dbReference>
<dbReference type="PaxDb" id="55529-EKX35344"/>
<evidence type="ECO:0000313" key="3">
    <source>
        <dbReference type="EMBL" id="EKX35344.1"/>
    </source>
</evidence>
<dbReference type="STRING" id="905079.L1IHG2"/>
<dbReference type="PRINTS" id="PR00625">
    <property type="entry name" value="JDOMAIN"/>
</dbReference>
<protein>
    <recommendedName>
        <fullName evidence="2">J domain-containing protein</fullName>
    </recommendedName>
</protein>
<dbReference type="eggNOG" id="KOG0715">
    <property type="taxonomic scope" value="Eukaryota"/>
</dbReference>
<dbReference type="Gene3D" id="1.10.287.110">
    <property type="entry name" value="DnaJ domain"/>
    <property type="match status" value="1"/>
</dbReference>
<dbReference type="InterPro" id="IPR001623">
    <property type="entry name" value="DnaJ_domain"/>
</dbReference>
<dbReference type="PANTHER" id="PTHR44145:SF3">
    <property type="entry name" value="DNAJ HOMOLOG SUBFAMILY A MEMBER 3, MITOCHONDRIAL"/>
    <property type="match status" value="1"/>
</dbReference>